<dbReference type="KEGG" id="tpla:ElP_32240"/>
<organism evidence="1 2">
    <name type="scientific">Tautonia plasticadhaerens</name>
    <dbReference type="NCBI Taxonomy" id="2527974"/>
    <lineage>
        <taxon>Bacteria</taxon>
        <taxon>Pseudomonadati</taxon>
        <taxon>Planctomycetota</taxon>
        <taxon>Planctomycetia</taxon>
        <taxon>Isosphaerales</taxon>
        <taxon>Isosphaeraceae</taxon>
        <taxon>Tautonia</taxon>
    </lineage>
</organism>
<protein>
    <submittedName>
        <fullName evidence="1">Uncharacterized protein</fullName>
    </submittedName>
</protein>
<sequence>MRAETITEAEWLTCTDAAIPGHCRPESGHVRGCWVLDLLLGRE</sequence>
<accession>A0A518H3A4</accession>
<reference evidence="1 2" key="1">
    <citation type="submission" date="2019-02" db="EMBL/GenBank/DDBJ databases">
        <title>Deep-cultivation of Planctomycetes and their phenomic and genomic characterization uncovers novel biology.</title>
        <authorList>
            <person name="Wiegand S."/>
            <person name="Jogler M."/>
            <person name="Boedeker C."/>
            <person name="Pinto D."/>
            <person name="Vollmers J."/>
            <person name="Rivas-Marin E."/>
            <person name="Kohn T."/>
            <person name="Peeters S.H."/>
            <person name="Heuer A."/>
            <person name="Rast P."/>
            <person name="Oberbeckmann S."/>
            <person name="Bunk B."/>
            <person name="Jeske O."/>
            <person name="Meyerdierks A."/>
            <person name="Storesund J.E."/>
            <person name="Kallscheuer N."/>
            <person name="Luecker S."/>
            <person name="Lage O.M."/>
            <person name="Pohl T."/>
            <person name="Merkel B.J."/>
            <person name="Hornburger P."/>
            <person name="Mueller R.-W."/>
            <person name="Bruemmer F."/>
            <person name="Labrenz M."/>
            <person name="Spormann A.M."/>
            <person name="Op den Camp H."/>
            <person name="Overmann J."/>
            <person name="Amann R."/>
            <person name="Jetten M.S.M."/>
            <person name="Mascher T."/>
            <person name="Medema M.H."/>
            <person name="Devos D.P."/>
            <person name="Kaster A.-K."/>
            <person name="Ovreas L."/>
            <person name="Rohde M."/>
            <person name="Galperin M.Y."/>
            <person name="Jogler C."/>
        </authorList>
    </citation>
    <scope>NUCLEOTIDE SEQUENCE [LARGE SCALE GENOMIC DNA]</scope>
    <source>
        <strain evidence="1 2">ElP</strain>
    </source>
</reference>
<dbReference type="Proteomes" id="UP000317835">
    <property type="component" value="Chromosome"/>
</dbReference>
<evidence type="ECO:0000313" key="1">
    <source>
        <dbReference type="EMBL" id="QDV35321.1"/>
    </source>
</evidence>
<dbReference type="EMBL" id="CP036426">
    <property type="protein sequence ID" value="QDV35321.1"/>
    <property type="molecule type" value="Genomic_DNA"/>
</dbReference>
<proteinExistence type="predicted"/>
<evidence type="ECO:0000313" key="2">
    <source>
        <dbReference type="Proteomes" id="UP000317835"/>
    </source>
</evidence>
<gene>
    <name evidence="1" type="ORF">ElP_32240</name>
</gene>
<name>A0A518H3A4_9BACT</name>
<keyword evidence="2" id="KW-1185">Reference proteome</keyword>
<dbReference type="AlphaFoldDB" id="A0A518H3A4"/>